<evidence type="ECO:0000259" key="7">
    <source>
        <dbReference type="PROSITE" id="PS50850"/>
    </source>
</evidence>
<evidence type="ECO:0000256" key="4">
    <source>
        <dbReference type="ARBA" id="ARBA00022989"/>
    </source>
</evidence>
<gene>
    <name evidence="8" type="ORF">BN1708_016618</name>
    <name evidence="9" type="ORF">BN1723_016579</name>
</gene>
<name>A0A0G4NGE2_VERLO</name>
<feature type="transmembrane region" description="Helical" evidence="6">
    <location>
        <begin position="56"/>
        <end position="81"/>
    </location>
</feature>
<dbReference type="InterPro" id="IPR020846">
    <property type="entry name" value="MFS_dom"/>
</dbReference>
<dbReference type="EMBL" id="CVQI01034962">
    <property type="protein sequence ID" value="CRK45626.1"/>
    <property type="molecule type" value="Genomic_DNA"/>
</dbReference>
<organism evidence="9 11">
    <name type="scientific">Verticillium longisporum</name>
    <name type="common">Verticillium dahliae var. longisporum</name>
    <dbReference type="NCBI Taxonomy" id="100787"/>
    <lineage>
        <taxon>Eukaryota</taxon>
        <taxon>Fungi</taxon>
        <taxon>Dikarya</taxon>
        <taxon>Ascomycota</taxon>
        <taxon>Pezizomycotina</taxon>
        <taxon>Sordariomycetes</taxon>
        <taxon>Hypocreomycetidae</taxon>
        <taxon>Glomerellales</taxon>
        <taxon>Plectosphaerellaceae</taxon>
        <taxon>Verticillium</taxon>
    </lineage>
</organism>
<evidence type="ECO:0000256" key="2">
    <source>
        <dbReference type="ARBA" id="ARBA00010992"/>
    </source>
</evidence>
<dbReference type="InterPro" id="IPR036259">
    <property type="entry name" value="MFS_trans_sf"/>
</dbReference>
<dbReference type="GO" id="GO:0005351">
    <property type="term" value="F:carbohydrate:proton symporter activity"/>
    <property type="evidence" value="ECO:0007669"/>
    <property type="project" value="TreeGrafter"/>
</dbReference>
<proteinExistence type="inferred from homology"/>
<dbReference type="PANTHER" id="PTHR48022:SF28">
    <property type="entry name" value="MAJOR FACILITATOR SUPERFAMILY (MFS) PROFILE DOMAIN-CONTAINING PROTEIN-RELATED"/>
    <property type="match status" value="1"/>
</dbReference>
<dbReference type="SUPFAM" id="SSF103473">
    <property type="entry name" value="MFS general substrate transporter"/>
    <property type="match status" value="1"/>
</dbReference>
<evidence type="ECO:0000313" key="11">
    <source>
        <dbReference type="Proteomes" id="UP000045706"/>
    </source>
</evidence>
<keyword evidence="10" id="KW-1185">Reference proteome</keyword>
<evidence type="ECO:0000256" key="1">
    <source>
        <dbReference type="ARBA" id="ARBA00004141"/>
    </source>
</evidence>
<dbReference type="PANTHER" id="PTHR48022">
    <property type="entry name" value="PLASTIDIC GLUCOSE TRANSPORTER 4"/>
    <property type="match status" value="1"/>
</dbReference>
<dbReference type="Proteomes" id="UP000044602">
    <property type="component" value="Unassembled WGS sequence"/>
</dbReference>
<dbReference type="Gene3D" id="1.20.1250.20">
    <property type="entry name" value="MFS general substrate transporter like domains"/>
    <property type="match status" value="1"/>
</dbReference>
<dbReference type="Pfam" id="PF00083">
    <property type="entry name" value="Sugar_tr"/>
    <property type="match status" value="1"/>
</dbReference>
<dbReference type="InterPro" id="IPR050360">
    <property type="entry name" value="MFS_Sugar_Transporters"/>
</dbReference>
<keyword evidence="3 6" id="KW-0812">Transmembrane</keyword>
<evidence type="ECO:0000256" key="3">
    <source>
        <dbReference type="ARBA" id="ARBA00022692"/>
    </source>
</evidence>
<comment type="similarity">
    <text evidence="2">Belongs to the major facilitator superfamily. Sugar transporter (TC 2.A.1.1) family.</text>
</comment>
<dbReference type="Proteomes" id="UP000045706">
    <property type="component" value="Unassembled WGS sequence"/>
</dbReference>
<sequence>MVEFLKKQIRGKVIKRVLSTSCAISFCLYGYDAGVLGGVQETKPFLDAMGNPTGTYVIPMIASAYTLAATVCSLAVTVIGMPLGRRMCILLGNLLVVIGGSLQASAWSVPHMIVGRIFCGFSIGVSPNHDKY</sequence>
<keyword evidence="5 6" id="KW-0472">Membrane</keyword>
<feature type="transmembrane region" description="Helical" evidence="6">
    <location>
        <begin position="88"/>
        <end position="109"/>
    </location>
</feature>
<evidence type="ECO:0000313" key="10">
    <source>
        <dbReference type="Proteomes" id="UP000044602"/>
    </source>
</evidence>
<dbReference type="GO" id="GO:0016020">
    <property type="term" value="C:membrane"/>
    <property type="evidence" value="ECO:0007669"/>
    <property type="project" value="UniProtKB-SubCell"/>
</dbReference>
<feature type="domain" description="Major facilitator superfamily (MFS) profile" evidence="7">
    <location>
        <begin position="18"/>
        <end position="132"/>
    </location>
</feature>
<protein>
    <recommendedName>
        <fullName evidence="7">Major facilitator superfamily (MFS) profile domain-containing protein</fullName>
    </recommendedName>
</protein>
<keyword evidence="4 6" id="KW-1133">Transmembrane helix</keyword>
<accession>A0A0G4NGE2</accession>
<dbReference type="AlphaFoldDB" id="A0A0G4NGE2"/>
<dbReference type="PROSITE" id="PS50850">
    <property type="entry name" value="MFS"/>
    <property type="match status" value="1"/>
</dbReference>
<dbReference type="EMBL" id="CVQH01025394">
    <property type="protein sequence ID" value="CRK38294.1"/>
    <property type="molecule type" value="Genomic_DNA"/>
</dbReference>
<evidence type="ECO:0000313" key="8">
    <source>
        <dbReference type="EMBL" id="CRK38294.1"/>
    </source>
</evidence>
<reference evidence="10 11" key="1">
    <citation type="submission" date="2015-05" db="EMBL/GenBank/DDBJ databases">
        <authorList>
            <person name="Fogelqvist Johan"/>
        </authorList>
    </citation>
    <scope>NUCLEOTIDE SEQUENCE [LARGE SCALE GENOMIC DNA]</scope>
    <source>
        <strain evidence="8">VL1</strain>
        <strain evidence="9">VL2</strain>
    </source>
</reference>
<evidence type="ECO:0000256" key="6">
    <source>
        <dbReference type="SAM" id="Phobius"/>
    </source>
</evidence>
<comment type="subcellular location">
    <subcellularLocation>
        <location evidence="1">Membrane</location>
        <topology evidence="1">Multi-pass membrane protein</topology>
    </subcellularLocation>
</comment>
<evidence type="ECO:0000313" key="9">
    <source>
        <dbReference type="EMBL" id="CRK45626.1"/>
    </source>
</evidence>
<dbReference type="InterPro" id="IPR005828">
    <property type="entry name" value="MFS_sugar_transport-like"/>
</dbReference>
<evidence type="ECO:0000256" key="5">
    <source>
        <dbReference type="ARBA" id="ARBA00023136"/>
    </source>
</evidence>